<feature type="domain" description="C2H2-type" evidence="7">
    <location>
        <begin position="505"/>
        <end position="532"/>
    </location>
</feature>
<feature type="compositionally biased region" description="Basic and acidic residues" evidence="6">
    <location>
        <begin position="2152"/>
        <end position="2163"/>
    </location>
</feature>
<feature type="domain" description="CSD" evidence="8">
    <location>
        <begin position="143"/>
        <end position="208"/>
    </location>
</feature>
<feature type="region of interest" description="Disordered" evidence="6">
    <location>
        <begin position="2092"/>
        <end position="2184"/>
    </location>
</feature>
<feature type="domain" description="C2H2-type" evidence="7">
    <location>
        <begin position="390"/>
        <end position="418"/>
    </location>
</feature>
<evidence type="ECO:0000313" key="9">
    <source>
        <dbReference type="EMBL" id="PVD21231.1"/>
    </source>
</evidence>
<feature type="domain" description="C2H2-type" evidence="7">
    <location>
        <begin position="477"/>
        <end position="504"/>
    </location>
</feature>
<dbReference type="SUPFAM" id="SSF57667">
    <property type="entry name" value="beta-beta-alpha zinc fingers"/>
    <property type="match status" value="6"/>
</dbReference>
<evidence type="ECO:0000256" key="1">
    <source>
        <dbReference type="ARBA" id="ARBA00022723"/>
    </source>
</evidence>
<feature type="region of interest" description="Disordered" evidence="6">
    <location>
        <begin position="673"/>
        <end position="697"/>
    </location>
</feature>
<dbReference type="SMART" id="SM00384">
    <property type="entry name" value="AT_hook"/>
    <property type="match status" value="4"/>
</dbReference>
<dbReference type="GO" id="GO:0008270">
    <property type="term" value="F:zinc ion binding"/>
    <property type="evidence" value="ECO:0007669"/>
    <property type="project" value="UniProtKB-KW"/>
</dbReference>
<dbReference type="Gene3D" id="3.30.160.60">
    <property type="entry name" value="Classic Zinc Finger"/>
    <property type="match status" value="7"/>
</dbReference>
<accession>A0A2T7NJ87</accession>
<feature type="region of interest" description="Disordered" evidence="6">
    <location>
        <begin position="217"/>
        <end position="260"/>
    </location>
</feature>
<feature type="compositionally biased region" description="Basic residues" evidence="6">
    <location>
        <begin position="2122"/>
        <end position="2131"/>
    </location>
</feature>
<feature type="region of interest" description="Disordered" evidence="6">
    <location>
        <begin position="2040"/>
        <end position="2072"/>
    </location>
</feature>
<dbReference type="EMBL" id="PZQS01000012">
    <property type="protein sequence ID" value="PVD21231.1"/>
    <property type="molecule type" value="Genomic_DNA"/>
</dbReference>
<dbReference type="Gene3D" id="2.40.50.140">
    <property type="entry name" value="Nucleic acid-binding proteins"/>
    <property type="match status" value="1"/>
</dbReference>
<dbReference type="InterPro" id="IPR012340">
    <property type="entry name" value="NA-bd_OB-fold"/>
</dbReference>
<dbReference type="PROSITE" id="PS51857">
    <property type="entry name" value="CSD_2"/>
    <property type="match status" value="1"/>
</dbReference>
<keyword evidence="1" id="KW-0479">Metal-binding</keyword>
<dbReference type="SMART" id="SM00357">
    <property type="entry name" value="CSP"/>
    <property type="match status" value="1"/>
</dbReference>
<name>A0A2T7NJ87_POMCA</name>
<feature type="region of interest" description="Disordered" evidence="6">
    <location>
        <begin position="2562"/>
        <end position="2598"/>
    </location>
</feature>
<dbReference type="PANTHER" id="PTHR24379">
    <property type="entry name" value="KRAB AND ZINC FINGER DOMAIN-CONTAINING"/>
    <property type="match status" value="1"/>
</dbReference>
<evidence type="ECO:0000256" key="4">
    <source>
        <dbReference type="ARBA" id="ARBA00022833"/>
    </source>
</evidence>
<feature type="domain" description="C2H2-type" evidence="7">
    <location>
        <begin position="419"/>
        <end position="446"/>
    </location>
</feature>
<dbReference type="InterPro" id="IPR011129">
    <property type="entry name" value="CSD"/>
</dbReference>
<feature type="domain" description="C2H2-type" evidence="7">
    <location>
        <begin position="332"/>
        <end position="359"/>
    </location>
</feature>
<dbReference type="CDD" id="cd04458">
    <property type="entry name" value="CSP_CDS"/>
    <property type="match status" value="1"/>
</dbReference>
<dbReference type="OrthoDB" id="6350082at2759"/>
<reference evidence="9 10" key="1">
    <citation type="submission" date="2018-04" db="EMBL/GenBank/DDBJ databases">
        <title>The genome of golden apple snail Pomacea canaliculata provides insight into stress tolerance and invasive adaptation.</title>
        <authorList>
            <person name="Liu C."/>
            <person name="Liu B."/>
            <person name="Ren Y."/>
            <person name="Zhang Y."/>
            <person name="Wang H."/>
            <person name="Li S."/>
            <person name="Jiang F."/>
            <person name="Yin L."/>
            <person name="Zhang G."/>
            <person name="Qian W."/>
            <person name="Fan W."/>
        </authorList>
    </citation>
    <scope>NUCLEOTIDE SEQUENCE [LARGE SCALE GENOMIC DNA]</scope>
    <source>
        <strain evidence="9">SZHN2017</strain>
        <tissue evidence="9">Muscle</tissue>
    </source>
</reference>
<feature type="compositionally biased region" description="Basic and acidic residues" evidence="6">
    <location>
        <begin position="1974"/>
        <end position="2005"/>
    </location>
</feature>
<keyword evidence="4" id="KW-0862">Zinc</keyword>
<dbReference type="SMART" id="SM00355">
    <property type="entry name" value="ZnF_C2H2"/>
    <property type="match status" value="12"/>
</dbReference>
<dbReference type="InterPro" id="IPR017956">
    <property type="entry name" value="AT_hook_DNA-bd_motif"/>
</dbReference>
<sequence length="3292" mass="365588">MDSSKENRWSRDLEQVNLKEEFIDSPECEDAVLILSYEGELVVVTREDEYKQDDQATTESVHNPDAETIQIKEDLKDVEVQHNFEESEIHEVKEEEVFEGENTAEFEKQGNALEEKVNKAKSVIQESDLPLEVFERRAGNIFRRRGFCRWFNVAKGWGFITPDNGGQDVFVHHSVIHKAGFRSLGKGEVVEFEPRPSSKGVEATFVCGIGGVKCRGSDRRPMSKEKFQNKPVVQLQQRQPQRRQSQAELQRDRFHGRSGRSTCNITSQPVVDDSVVCCFCRQKVKTQPSLRSHILRHLKNGSIRKCRYCDFMTAVTQTLHEHEWKHTNWRPYKCPNCPFRCRLKSDLGKHRATHSYYKKFSCHLCSYRTKWRSSLTYHLDRHSDVRTLPHACRQCGQAFKFESGLRHHLRQRHTDVKPLQCDQCPFRCKTKYELNYHKTSHSDYRPFACKFPGCKRACKTKSDFTKHMKIHINARNHVCDLCGKGFKFVTSLKKHATVHSQERNFECQICRKKFKTIAALRQHNLLHQGLKPYRCDVCLKAYSNRNNLLHHKQVHEGERPFKCPICVYGGREMEHLLLHIGSEHLKDFTYVCSICHKPFGKSHNLQVHLKKCHKEKMTGKIDALVYKPQYLDINLQPEYEKQFTHLISGSDQGRVAGSSCSISRISQGHAFKKRESQSDWDSSSSELVGVPQTPDTHLKEEFESSSSAKASDYPPVIQIGTYGGVGFCVARKGSGFVFNLNKRGKKPNKWFMALEHMTPVDAKRHKAFLRRKEREFVLSQNRRRKPSFHKKFQNHRGKMLPAPNERMVNKSKRSLASARNDKPLNQRLAKESKNNLNKQSQLGHVCIAKRRTRSQAIAGELLDQNESDAIFETELKKAVMVSLSETVQKNKKQGHGHSNEEQPDKVFLSSIQRETEQVLDSTSQSSSHNSSSTFISKADEIPMCSGASSYPASVLDKAIDEFCLSHASDVGTAGQCSLAADRKNCKKSGPKPIAQVLTNGGRKKQLSKTVATEEEVAIKTAKLNQHEVCMSSSSDTTSQAPEKSEIPLCRVKLEPLEFGQMWAHALASQVNDCVSETQPLSLVNNTPQDPTQGMSWYCARSKERGLCSVRNRPLLEKSKYLQISLPDICTSPKVKEMLLSQGFIKTSRKVCHKIDATFKKYKSTSGAEKTHRETLGIGGLLVATAGSPAARRDPKVKQMEKKARAFALKQLKIQAMGKHNSDEKQRAVCKRSTPWSLNRCPPNDRVVRERVPKVNSVDGGKNESLEINSDVFDDEHFTCGGVYSENLRNLQENLMVRTEKDDFCFIEQRKENMKSSSMLSLPVLSESANDVNTSTEVTCAKKSRRHSVKSRQSKQKHESENLTLDFVVHETDRCGTLPDLPLTIFSNSASTLSSCDRNSSSPQEPTAENVHKAMCLLDPQRNTHFNFYSEVKENLPSNTEAISNGASNAPDVNNDTSNAANLTNAFYSSASQLECNLDVSSVVISHSVDDRDSTDAEDSQAVSSLKGAVRSAVSKINSVPTTRSASTGVSHLVSEFLRKELVIMVTPVNLKFSTAKQPQSKAAYDNTRSIHHTKREICVHKQGKSPKAKVSHHICDSTYVTSVAQKDAEFSQKQSRKSQDTHEPPSHSPSSAPANRLARRKVSRKIVLSSSCSSDTNIKSCVNDSMMNCGTASGALPCNEKSSQLEPLKVKYTTKKTNNQTDSDNSKDAYITPVTRVKDLLQICVENNIYNTYKEDIFSNVATLAEDKVSVQKKLKKAKIKTHTRTTTVFASEGLTDYSREGSEVPDLRATLHGEVRVSNECDGHPQEKSNMAVLSESGKQKTQCSKSEKLFCKNTHLTAGMKVTDSLKSKECPKPPKRKGKFLGLESDLKYSRLSPPLTAEKSSLGPFMDKDTGSVASVDFSVTEVSHAKKVGRPAKKVGRPAKKVGRPAKKTDTPTKKMDTPAKKADISVKNTNTPTKKADISVKNANTPTKKADTPAKKMDTAAKKADTPAKKMDTPTKKTDISVKTADTPKKMDSPTKKVDTPAKMMERTVRKVGRPPKNKVLPSNQSSHSSVDDTQKIMEGTSGERNNITEGSVLCVTKCSGHNSGHVFSKQQNNNKELIQNSQSPSSERGKDPKNCVHRIKKRCTAKLSKQLQPTIQKRPRRGQFHRNEPEKSEVHNKGKRRSVSNAASGKTTTVQETQRINNSAFKIIKPCADGKILDSEKAQEARKKKKYMYVERDLGTGPDQLPVIKRRPGRPPRPKVILDCSQTNLCFPLQESRNTASIPLLVPEPSETSTVPEVDVIDESVIMLPKFDQEFVNGETVTNNVTRSSHSPPVLAPEPLIILPPDPRCVTANVDSEDSDVEYVGADYVHVDLSAQQLPLHPLVSSSQVLDMPCELFQHSSTFQDDKGSKEFLVMSHGVSADESACVLQSSVRDAVAEGEGCVFDRSSFPDEHISHCQSRDETLRSINACGAKEEIGESHTEFGISQTCITSSTAGCYDKLEKDECISIMNNANCKKEISLNNKPSSSILAVDQLSANVGTSKHAKPTRDHAGISLEVDITNKNKDLAFGILPGGEIGEGNDLKSQETEEESLSHEGAPARNISVPDQEREQAEITKYPPSRSPAFSASDENINKCSTIDDLSEKQSSSIQSACLKDKDKMLSHRDNSTEIKNGMATNLSVNSEEEITESRNFLRDENVSQCDEEYSCNEKETLVYCSNDQKLSHKLTARNHHLCEINLKVGSVTTNDSTTDIWSNCLQDSLATGQHLRIESSASTSKISRENLWTVDASQIFATCEDRESDLKASSSPVSVITDSSESCDGSTEISPNEIDASTNPVCFSECASRGKFNAMEAILAEGTGSAEGIALESGDISLTLDRVQDQGHQGDLANIDSNCQFVCQTQKPANDCTVDLKNPQNLQEASFDDVSWLIQEAQNTSIEESGKSHVAVSGEYHSWQGQDILAPSHSLFIENTPSCQQSVTAGVQAPESTVLVNIQAPAIAVWPQGELRATAESQLPLRENAFDPSSMLTCCEGQMQNLSMAPTTTFLDRMGLQEIVTDGFGHFSFAAPAPHGTSTFLHGNPSVISISTPHLNSSMQIGPGLQSSPLISVSQALPVGTVSYSYPHSPAVTSQQNLVSYQPNTADILWQACQEIVNTSSAINLAEPAVLAQPCNNTMVPMPYSQDTQCAVDGFYIRQEEAVVRSREAADIGTGQLSESHQRVVTLPDSRWRGAAEETCIDVSDEDLNARDRTHLHGQNHDYSLCLNYHNERLDSAENQYGDFNVVPLCLEADEDCVHESLPSLDCS</sequence>
<comment type="caution">
    <text evidence="9">The sequence shown here is derived from an EMBL/GenBank/DDBJ whole genome shotgun (WGS) entry which is preliminary data.</text>
</comment>
<keyword evidence="3 5" id="KW-0863">Zinc-finger</keyword>
<feature type="compositionally biased region" description="Basic residues" evidence="6">
    <location>
        <begin position="1341"/>
        <end position="1354"/>
    </location>
</feature>
<feature type="region of interest" description="Disordered" evidence="6">
    <location>
        <begin position="1913"/>
        <end position="1945"/>
    </location>
</feature>
<dbReference type="PRINTS" id="PR00050">
    <property type="entry name" value="COLDSHOCK"/>
</dbReference>
<feature type="region of interest" description="Disordered" evidence="6">
    <location>
        <begin position="1335"/>
        <end position="1359"/>
    </location>
</feature>
<dbReference type="InterPro" id="IPR013087">
    <property type="entry name" value="Znf_C2H2_type"/>
</dbReference>
<feature type="region of interest" description="Disordered" evidence="6">
    <location>
        <begin position="1969"/>
        <end position="2005"/>
    </location>
</feature>
<dbReference type="PROSITE" id="PS50157">
    <property type="entry name" value="ZINC_FINGER_C2H2_2"/>
    <property type="match status" value="9"/>
</dbReference>
<dbReference type="InterPro" id="IPR036236">
    <property type="entry name" value="Znf_C2H2_sf"/>
</dbReference>
<organism evidence="9 10">
    <name type="scientific">Pomacea canaliculata</name>
    <name type="common">Golden apple snail</name>
    <dbReference type="NCBI Taxonomy" id="400727"/>
    <lineage>
        <taxon>Eukaryota</taxon>
        <taxon>Metazoa</taxon>
        <taxon>Spiralia</taxon>
        <taxon>Lophotrochozoa</taxon>
        <taxon>Mollusca</taxon>
        <taxon>Gastropoda</taxon>
        <taxon>Caenogastropoda</taxon>
        <taxon>Architaenioglossa</taxon>
        <taxon>Ampullarioidea</taxon>
        <taxon>Ampullariidae</taxon>
        <taxon>Pomacea</taxon>
    </lineage>
</organism>
<evidence type="ECO:0000256" key="6">
    <source>
        <dbReference type="SAM" id="MobiDB-lite"/>
    </source>
</evidence>
<dbReference type="InterPro" id="IPR002059">
    <property type="entry name" value="CSP_DNA-bd"/>
</dbReference>
<feature type="region of interest" description="Disordered" evidence="6">
    <location>
        <begin position="1606"/>
        <end position="1640"/>
    </location>
</feature>
<evidence type="ECO:0000313" key="10">
    <source>
        <dbReference type="Proteomes" id="UP000245119"/>
    </source>
</evidence>
<dbReference type="GO" id="GO:0003677">
    <property type="term" value="F:DNA binding"/>
    <property type="evidence" value="ECO:0007669"/>
    <property type="project" value="InterPro"/>
</dbReference>
<evidence type="ECO:0000259" key="8">
    <source>
        <dbReference type="PROSITE" id="PS51857"/>
    </source>
</evidence>
<feature type="domain" description="C2H2-type" evidence="7">
    <location>
        <begin position="360"/>
        <end position="387"/>
    </location>
</feature>
<dbReference type="PANTHER" id="PTHR24379:SF121">
    <property type="entry name" value="C2H2-TYPE DOMAIN-CONTAINING PROTEIN"/>
    <property type="match status" value="1"/>
</dbReference>
<keyword evidence="2" id="KW-0677">Repeat</keyword>
<dbReference type="Proteomes" id="UP000245119">
    <property type="component" value="Linkage Group LG12"/>
</dbReference>
<feature type="compositionally biased region" description="Basic and acidic residues" evidence="6">
    <location>
        <begin position="217"/>
        <end position="228"/>
    </location>
</feature>
<feature type="compositionally biased region" description="Polar residues" evidence="6">
    <location>
        <begin position="2095"/>
        <end position="2113"/>
    </location>
</feature>
<proteinExistence type="predicted"/>
<protein>
    <recommendedName>
        <fullName evidence="11">CSD domain-containing protein</fullName>
    </recommendedName>
</protein>
<evidence type="ECO:0000256" key="5">
    <source>
        <dbReference type="PROSITE-ProRule" id="PRU00042"/>
    </source>
</evidence>
<evidence type="ECO:0000256" key="3">
    <source>
        <dbReference type="ARBA" id="ARBA00022771"/>
    </source>
</evidence>
<feature type="compositionally biased region" description="Basic residues" evidence="6">
    <location>
        <begin position="1913"/>
        <end position="1931"/>
    </location>
</feature>
<evidence type="ECO:0000256" key="2">
    <source>
        <dbReference type="ARBA" id="ARBA00022737"/>
    </source>
</evidence>
<dbReference type="Pfam" id="PF00313">
    <property type="entry name" value="CSD"/>
    <property type="match status" value="1"/>
</dbReference>
<feature type="compositionally biased region" description="Polar residues" evidence="6">
    <location>
        <begin position="2170"/>
        <end position="2184"/>
    </location>
</feature>
<gene>
    <name evidence="9" type="ORF">C0Q70_19402</name>
</gene>
<feature type="domain" description="C2H2-type" evidence="7">
    <location>
        <begin position="533"/>
        <end position="560"/>
    </location>
</feature>
<feature type="domain" description="C2H2-type" evidence="7">
    <location>
        <begin position="447"/>
        <end position="476"/>
    </location>
</feature>
<keyword evidence="10" id="KW-1185">Reference proteome</keyword>
<feature type="compositionally biased region" description="Basic and acidic residues" evidence="6">
    <location>
        <begin position="1932"/>
        <end position="1945"/>
    </location>
</feature>
<dbReference type="PROSITE" id="PS00028">
    <property type="entry name" value="ZINC_FINGER_C2H2_1"/>
    <property type="match status" value="8"/>
</dbReference>
<evidence type="ECO:0008006" key="11">
    <source>
        <dbReference type="Google" id="ProtNLM"/>
    </source>
</evidence>
<evidence type="ECO:0000259" key="7">
    <source>
        <dbReference type="PROSITE" id="PS50157"/>
    </source>
</evidence>
<dbReference type="SUPFAM" id="SSF50249">
    <property type="entry name" value="Nucleic acid-binding proteins"/>
    <property type="match status" value="1"/>
</dbReference>
<feature type="domain" description="C2H2-type" evidence="7">
    <location>
        <begin position="590"/>
        <end position="618"/>
    </location>
</feature>
<feature type="compositionally biased region" description="Low complexity" evidence="6">
    <location>
        <begin position="234"/>
        <end position="246"/>
    </location>
</feature>